<keyword evidence="1" id="KW-1133">Transmembrane helix</keyword>
<sequence>MSGLAFNGLAHFCCPGDTDEVACPAVESIAMPSLITRRATRQQYSPVFGICLICAIISGGTRTCILNASFSTIRKYSLRSKPPHIRSGQNPVEAASSILIHITFAN</sequence>
<feature type="transmembrane region" description="Helical" evidence="1">
    <location>
        <begin position="47"/>
        <end position="70"/>
    </location>
</feature>
<protein>
    <submittedName>
        <fullName evidence="2">Uncharacterized protein</fullName>
    </submittedName>
</protein>
<gene>
    <name evidence="2" type="ORF">PXEA_LOCUS16661</name>
</gene>
<reference evidence="2" key="1">
    <citation type="submission" date="2018-11" db="EMBL/GenBank/DDBJ databases">
        <authorList>
            <consortium name="Pathogen Informatics"/>
        </authorList>
    </citation>
    <scope>NUCLEOTIDE SEQUENCE</scope>
</reference>
<evidence type="ECO:0000313" key="3">
    <source>
        <dbReference type="Proteomes" id="UP000784294"/>
    </source>
</evidence>
<keyword evidence="1" id="KW-0472">Membrane</keyword>
<keyword evidence="1" id="KW-0812">Transmembrane</keyword>
<evidence type="ECO:0000256" key="1">
    <source>
        <dbReference type="SAM" id="Phobius"/>
    </source>
</evidence>
<name>A0A448WY08_9PLAT</name>
<evidence type="ECO:0000313" key="2">
    <source>
        <dbReference type="EMBL" id="VEL23221.1"/>
    </source>
</evidence>
<organism evidence="2 3">
    <name type="scientific">Protopolystoma xenopodis</name>
    <dbReference type="NCBI Taxonomy" id="117903"/>
    <lineage>
        <taxon>Eukaryota</taxon>
        <taxon>Metazoa</taxon>
        <taxon>Spiralia</taxon>
        <taxon>Lophotrochozoa</taxon>
        <taxon>Platyhelminthes</taxon>
        <taxon>Monogenea</taxon>
        <taxon>Polyopisthocotylea</taxon>
        <taxon>Polystomatidea</taxon>
        <taxon>Polystomatidae</taxon>
        <taxon>Protopolystoma</taxon>
    </lineage>
</organism>
<dbReference type="EMBL" id="CAAALY010060725">
    <property type="protein sequence ID" value="VEL23221.1"/>
    <property type="molecule type" value="Genomic_DNA"/>
</dbReference>
<proteinExistence type="predicted"/>
<dbReference type="Proteomes" id="UP000784294">
    <property type="component" value="Unassembled WGS sequence"/>
</dbReference>
<accession>A0A448WY08</accession>
<keyword evidence="3" id="KW-1185">Reference proteome</keyword>
<dbReference type="AlphaFoldDB" id="A0A448WY08"/>
<comment type="caution">
    <text evidence="2">The sequence shown here is derived from an EMBL/GenBank/DDBJ whole genome shotgun (WGS) entry which is preliminary data.</text>
</comment>